<dbReference type="GO" id="GO:0008934">
    <property type="term" value="F:inositol monophosphate 1-phosphatase activity"/>
    <property type="evidence" value="ECO:0007669"/>
    <property type="project" value="TreeGrafter"/>
</dbReference>
<dbReference type="GO" id="GO:0007165">
    <property type="term" value="P:signal transduction"/>
    <property type="evidence" value="ECO:0007669"/>
    <property type="project" value="TreeGrafter"/>
</dbReference>
<evidence type="ECO:0000256" key="1">
    <source>
        <dbReference type="ARBA" id="ARBA00001946"/>
    </source>
</evidence>
<comment type="cofactor">
    <cofactor evidence="1 5">
        <name>Mg(2+)</name>
        <dbReference type="ChEBI" id="CHEBI:18420"/>
    </cofactor>
</comment>
<evidence type="ECO:0000256" key="2">
    <source>
        <dbReference type="ARBA" id="ARBA00022723"/>
    </source>
</evidence>
<dbReference type="Pfam" id="PF00459">
    <property type="entry name" value="Inositol_P"/>
    <property type="match status" value="1"/>
</dbReference>
<dbReference type="EMBL" id="CP060715">
    <property type="protein sequence ID" value="QNN61806.1"/>
    <property type="molecule type" value="Genomic_DNA"/>
</dbReference>
<accession>A0A7G9S1T1</accession>
<evidence type="ECO:0000313" key="7">
    <source>
        <dbReference type="Proteomes" id="UP000515928"/>
    </source>
</evidence>
<dbReference type="PANTHER" id="PTHR20854">
    <property type="entry name" value="INOSITOL MONOPHOSPHATASE"/>
    <property type="match status" value="1"/>
</dbReference>
<dbReference type="AlphaFoldDB" id="A0A7G9S1T1"/>
<evidence type="ECO:0000256" key="5">
    <source>
        <dbReference type="PIRSR" id="PIRSR600760-2"/>
    </source>
</evidence>
<dbReference type="InterPro" id="IPR020583">
    <property type="entry name" value="Inositol_monoP_metal-BS"/>
</dbReference>
<keyword evidence="4 5" id="KW-0460">Magnesium</keyword>
<evidence type="ECO:0000256" key="4">
    <source>
        <dbReference type="ARBA" id="ARBA00022842"/>
    </source>
</evidence>
<keyword evidence="2 5" id="KW-0479">Metal-binding</keyword>
<dbReference type="PANTHER" id="PTHR20854:SF4">
    <property type="entry name" value="INOSITOL-1-MONOPHOSPHATASE-RELATED"/>
    <property type="match status" value="1"/>
</dbReference>
<protein>
    <submittedName>
        <fullName evidence="6">Inositol monophosphatase family protein</fullName>
    </submittedName>
</protein>
<dbReference type="CDD" id="cd01637">
    <property type="entry name" value="IMPase_like"/>
    <property type="match status" value="1"/>
</dbReference>
<dbReference type="KEGG" id="eio:H9L01_03535"/>
<dbReference type="Gene3D" id="3.30.540.10">
    <property type="entry name" value="Fructose-1,6-Bisphosphatase, subunit A, domain 1"/>
    <property type="match status" value="1"/>
</dbReference>
<gene>
    <name evidence="6" type="ORF">H9L01_03535</name>
</gene>
<dbReference type="FunFam" id="3.30.540.10:FF:000003">
    <property type="entry name" value="Inositol-1-monophosphatase"/>
    <property type="match status" value="1"/>
</dbReference>
<feature type="binding site" evidence="5">
    <location>
        <position position="85"/>
    </location>
    <ligand>
        <name>Mg(2+)</name>
        <dbReference type="ChEBI" id="CHEBI:18420"/>
        <label>1</label>
        <note>catalytic</note>
    </ligand>
</feature>
<dbReference type="PROSITE" id="PS00629">
    <property type="entry name" value="IMP_1"/>
    <property type="match status" value="1"/>
</dbReference>
<organism evidence="6 7">
    <name type="scientific">Erysipelothrix inopinata</name>
    <dbReference type="NCBI Taxonomy" id="225084"/>
    <lineage>
        <taxon>Bacteria</taxon>
        <taxon>Bacillati</taxon>
        <taxon>Bacillota</taxon>
        <taxon>Erysipelotrichia</taxon>
        <taxon>Erysipelotrichales</taxon>
        <taxon>Erysipelotrichaceae</taxon>
        <taxon>Erysipelothrix</taxon>
    </lineage>
</organism>
<evidence type="ECO:0000313" key="6">
    <source>
        <dbReference type="EMBL" id="QNN61806.1"/>
    </source>
</evidence>
<dbReference type="PRINTS" id="PR00377">
    <property type="entry name" value="IMPHPHTASES"/>
</dbReference>
<feature type="binding site" evidence="5">
    <location>
        <position position="82"/>
    </location>
    <ligand>
        <name>Mg(2+)</name>
        <dbReference type="ChEBI" id="CHEBI:18420"/>
        <label>1</label>
        <note>catalytic</note>
    </ligand>
</feature>
<keyword evidence="7" id="KW-1185">Reference proteome</keyword>
<feature type="binding site" evidence="5">
    <location>
        <position position="66"/>
    </location>
    <ligand>
        <name>Mg(2+)</name>
        <dbReference type="ChEBI" id="CHEBI:18420"/>
        <label>1</label>
        <note>catalytic</note>
    </ligand>
</feature>
<reference evidence="6 7" key="1">
    <citation type="submission" date="2020-08" db="EMBL/GenBank/DDBJ databases">
        <title>Genome sequence of Erysipelothrix inopinata DSM 15511T.</title>
        <authorList>
            <person name="Hyun D.-W."/>
            <person name="Bae J.-W."/>
        </authorList>
    </citation>
    <scope>NUCLEOTIDE SEQUENCE [LARGE SCALE GENOMIC DNA]</scope>
    <source>
        <strain evidence="6 7">DSM 15511</strain>
    </source>
</reference>
<name>A0A7G9S1T1_9FIRM</name>
<keyword evidence="3" id="KW-0378">Hydrolase</keyword>
<dbReference type="InterPro" id="IPR000760">
    <property type="entry name" value="Inositol_monophosphatase-like"/>
</dbReference>
<evidence type="ECO:0000256" key="3">
    <source>
        <dbReference type="ARBA" id="ARBA00022801"/>
    </source>
</evidence>
<feature type="binding site" evidence="5">
    <location>
        <position position="84"/>
    </location>
    <ligand>
        <name>Mg(2+)</name>
        <dbReference type="ChEBI" id="CHEBI:18420"/>
        <label>1</label>
        <note>catalytic</note>
    </ligand>
</feature>
<dbReference type="SUPFAM" id="SSF56655">
    <property type="entry name" value="Carbohydrate phosphatase"/>
    <property type="match status" value="1"/>
</dbReference>
<sequence length="254" mass="28829">MNEKLEFAKKVVYESGELIKQQMKESLTVDTKQNKHDFVTNVDKSTEIYIVKQIKDKYENQDFITEEKSVSYLGNSQVWVLDPIDGTTNFIYQKQNFAVSLAYYEDGKPVFGIVYDVTRDEMFVGIDGEGSYLNDQKLPNLDQDTDLEDAIVSSDLPTLRLYDEALEKKMMVHRYVGAAALDTCNIASGRSHVYIARRLKVWDIGAANIILNEVGGKSLIDGDETLQLVTTSVVYMAASNERILNELVKYYKGK</sequence>
<dbReference type="GO" id="GO:0006020">
    <property type="term" value="P:inositol metabolic process"/>
    <property type="evidence" value="ECO:0007669"/>
    <property type="project" value="TreeGrafter"/>
</dbReference>
<dbReference type="Gene3D" id="3.40.190.80">
    <property type="match status" value="1"/>
</dbReference>
<feature type="binding site" evidence="5">
    <location>
        <position position="203"/>
    </location>
    <ligand>
        <name>Mg(2+)</name>
        <dbReference type="ChEBI" id="CHEBI:18420"/>
        <label>1</label>
        <note>catalytic</note>
    </ligand>
</feature>
<dbReference type="GO" id="GO:0046872">
    <property type="term" value="F:metal ion binding"/>
    <property type="evidence" value="ECO:0007669"/>
    <property type="project" value="UniProtKB-KW"/>
</dbReference>
<proteinExistence type="predicted"/>
<dbReference type="Proteomes" id="UP000515928">
    <property type="component" value="Chromosome"/>
</dbReference>